<reference evidence="1 2" key="1">
    <citation type="submission" date="2016-11" db="EMBL/GenBank/DDBJ databases">
        <authorList>
            <person name="Jaros S."/>
            <person name="Januszkiewicz K."/>
            <person name="Wedrychowicz H."/>
        </authorList>
    </citation>
    <scope>NUCLEOTIDE SEQUENCE [LARGE SCALE GENOMIC DNA]</scope>
    <source>
        <strain evidence="1 2">DSM 24574</strain>
    </source>
</reference>
<dbReference type="EMBL" id="FQWQ01000001">
    <property type="protein sequence ID" value="SHG71055.1"/>
    <property type="molecule type" value="Genomic_DNA"/>
</dbReference>
<evidence type="ECO:0000313" key="2">
    <source>
        <dbReference type="Proteomes" id="UP000184212"/>
    </source>
</evidence>
<evidence type="ECO:0000313" key="1">
    <source>
        <dbReference type="EMBL" id="SHG71055.1"/>
    </source>
</evidence>
<keyword evidence="2" id="KW-1185">Reference proteome</keyword>
<dbReference type="AlphaFoldDB" id="A0A1M5M1C2"/>
<organism evidence="1 2">
    <name type="scientific">Chryseolinea serpens</name>
    <dbReference type="NCBI Taxonomy" id="947013"/>
    <lineage>
        <taxon>Bacteria</taxon>
        <taxon>Pseudomonadati</taxon>
        <taxon>Bacteroidota</taxon>
        <taxon>Cytophagia</taxon>
        <taxon>Cytophagales</taxon>
        <taxon>Fulvivirgaceae</taxon>
        <taxon>Chryseolinea</taxon>
    </lineage>
</organism>
<protein>
    <submittedName>
        <fullName evidence="1">Uncharacterized protein</fullName>
    </submittedName>
</protein>
<accession>A0A1M5M1C2</accession>
<proteinExistence type="predicted"/>
<dbReference type="STRING" id="947013.SAMN04488109_1509"/>
<name>A0A1M5M1C2_9BACT</name>
<gene>
    <name evidence="1" type="ORF">SAMN04488109_1509</name>
</gene>
<sequence>MKSSLTLRKLLETEYEITDKGYNDDTCLRYVGDEECFYETMRIEIEKKWGRGFLATQQRLADQLDKEGKGYYEPRENGMQELLDRYLAENAPGRLGENGYSVRVKISPEKRIIDLEVLSGGLFAEEPIPRNSWVYTFLKGALDNIPISCEPARLRGKPIESLIYLHAWF</sequence>
<dbReference type="Proteomes" id="UP000184212">
    <property type="component" value="Unassembled WGS sequence"/>
</dbReference>